<accession>A0A0D3A492</accession>
<dbReference type="EnsemblPlants" id="Bo1g020130.1">
    <property type="protein sequence ID" value="Bo1g020130.1"/>
    <property type="gene ID" value="Bo1g020130"/>
</dbReference>
<reference evidence="3" key="2">
    <citation type="submission" date="2015-03" db="UniProtKB">
        <authorList>
            <consortium name="EnsemblPlants"/>
        </authorList>
    </citation>
    <scope>IDENTIFICATION</scope>
</reference>
<proteinExistence type="predicted"/>
<feature type="region of interest" description="Disordered" evidence="1">
    <location>
        <begin position="83"/>
        <end position="110"/>
    </location>
</feature>
<evidence type="ECO:0000313" key="3">
    <source>
        <dbReference type="EnsemblPlants" id="Bo1g020130.1"/>
    </source>
</evidence>
<sequence length="153" mass="16767">MMMVAMVLSMGLSIGEPIAACYFIFGDSLVDSGKQQSASILSKSRFCNGKTTVDVISCNEAQSLLLGPVEKSTEETKCFVSLMTRRNGGEEDGREGSREKNPGLHHSSGSSRVRLSEALYLVYQLPIKQFENRIDRTKGAGVKSRIPFIPYPV</sequence>
<dbReference type="Proteomes" id="UP000032141">
    <property type="component" value="Chromosome C1"/>
</dbReference>
<keyword evidence="2" id="KW-0732">Signal</keyword>
<protein>
    <submittedName>
        <fullName evidence="3">Uncharacterized protein</fullName>
    </submittedName>
</protein>
<name>A0A0D3A492_BRAOL</name>
<keyword evidence="4" id="KW-1185">Reference proteome</keyword>
<reference evidence="3 4" key="1">
    <citation type="journal article" date="2014" name="Genome Biol.">
        <title>Transcriptome and methylome profiling reveals relics of genome dominance in the mesopolyploid Brassica oleracea.</title>
        <authorList>
            <person name="Parkin I.A."/>
            <person name="Koh C."/>
            <person name="Tang H."/>
            <person name="Robinson S.J."/>
            <person name="Kagale S."/>
            <person name="Clarke W.E."/>
            <person name="Town C.D."/>
            <person name="Nixon J."/>
            <person name="Krishnakumar V."/>
            <person name="Bidwell S.L."/>
            <person name="Denoeud F."/>
            <person name="Belcram H."/>
            <person name="Links M.G."/>
            <person name="Just J."/>
            <person name="Clarke C."/>
            <person name="Bender T."/>
            <person name="Huebert T."/>
            <person name="Mason A.S."/>
            <person name="Pires J.C."/>
            <person name="Barker G."/>
            <person name="Moore J."/>
            <person name="Walley P.G."/>
            <person name="Manoli S."/>
            <person name="Batley J."/>
            <person name="Edwards D."/>
            <person name="Nelson M.N."/>
            <person name="Wang X."/>
            <person name="Paterson A.H."/>
            <person name="King G."/>
            <person name="Bancroft I."/>
            <person name="Chalhoub B."/>
            <person name="Sharpe A.G."/>
        </authorList>
    </citation>
    <scope>NUCLEOTIDE SEQUENCE</scope>
    <source>
        <strain evidence="3 4">cv. TO1000</strain>
    </source>
</reference>
<dbReference type="Gramene" id="Bo1g020130.1">
    <property type="protein sequence ID" value="Bo1g020130.1"/>
    <property type="gene ID" value="Bo1g020130"/>
</dbReference>
<dbReference type="AlphaFoldDB" id="A0A0D3A492"/>
<organism evidence="3 4">
    <name type="scientific">Brassica oleracea var. oleracea</name>
    <dbReference type="NCBI Taxonomy" id="109376"/>
    <lineage>
        <taxon>Eukaryota</taxon>
        <taxon>Viridiplantae</taxon>
        <taxon>Streptophyta</taxon>
        <taxon>Embryophyta</taxon>
        <taxon>Tracheophyta</taxon>
        <taxon>Spermatophyta</taxon>
        <taxon>Magnoliopsida</taxon>
        <taxon>eudicotyledons</taxon>
        <taxon>Gunneridae</taxon>
        <taxon>Pentapetalae</taxon>
        <taxon>rosids</taxon>
        <taxon>malvids</taxon>
        <taxon>Brassicales</taxon>
        <taxon>Brassicaceae</taxon>
        <taxon>Brassiceae</taxon>
        <taxon>Brassica</taxon>
    </lineage>
</organism>
<feature type="signal peptide" evidence="2">
    <location>
        <begin position="1"/>
        <end position="20"/>
    </location>
</feature>
<evidence type="ECO:0000313" key="4">
    <source>
        <dbReference type="Proteomes" id="UP000032141"/>
    </source>
</evidence>
<dbReference type="HOGENOM" id="CLU_1715776_0_0_1"/>
<feature type="compositionally biased region" description="Basic and acidic residues" evidence="1">
    <location>
        <begin position="87"/>
        <end position="102"/>
    </location>
</feature>
<evidence type="ECO:0000256" key="2">
    <source>
        <dbReference type="SAM" id="SignalP"/>
    </source>
</evidence>
<feature type="chain" id="PRO_5002268141" evidence="2">
    <location>
        <begin position="21"/>
        <end position="153"/>
    </location>
</feature>
<evidence type="ECO:0000256" key="1">
    <source>
        <dbReference type="SAM" id="MobiDB-lite"/>
    </source>
</evidence>